<comment type="similarity">
    <text evidence="7">Belongs to the TonB-dependent receptor family.</text>
</comment>
<organism evidence="10 11">
    <name type="scientific">Rhizosphaericola mali</name>
    <dbReference type="NCBI Taxonomy" id="2545455"/>
    <lineage>
        <taxon>Bacteria</taxon>
        <taxon>Pseudomonadati</taxon>
        <taxon>Bacteroidota</taxon>
        <taxon>Chitinophagia</taxon>
        <taxon>Chitinophagales</taxon>
        <taxon>Chitinophagaceae</taxon>
        <taxon>Rhizosphaericola</taxon>
    </lineage>
</organism>
<dbReference type="InterPro" id="IPR036942">
    <property type="entry name" value="Beta-barrel_TonB_sf"/>
</dbReference>
<evidence type="ECO:0000256" key="3">
    <source>
        <dbReference type="ARBA" id="ARBA00022452"/>
    </source>
</evidence>
<gene>
    <name evidence="10" type="ORF">E0W69_013140</name>
</gene>
<comment type="subcellular location">
    <subcellularLocation>
        <location evidence="1 7">Cell outer membrane</location>
        <topology evidence="1 7">Multi-pass membrane protein</topology>
    </subcellularLocation>
</comment>
<protein>
    <submittedName>
        <fullName evidence="10">SusC/RagA family TonB-linked outer membrane protein</fullName>
    </submittedName>
</protein>
<evidence type="ECO:0000256" key="6">
    <source>
        <dbReference type="ARBA" id="ARBA00023237"/>
    </source>
</evidence>
<keyword evidence="6 7" id="KW-0998">Cell outer membrane</keyword>
<accession>A0A5P2G183</accession>
<evidence type="ECO:0000256" key="1">
    <source>
        <dbReference type="ARBA" id="ARBA00004571"/>
    </source>
</evidence>
<dbReference type="GO" id="GO:0009279">
    <property type="term" value="C:cell outer membrane"/>
    <property type="evidence" value="ECO:0007669"/>
    <property type="project" value="UniProtKB-SubCell"/>
</dbReference>
<keyword evidence="4 7" id="KW-0812">Transmembrane</keyword>
<evidence type="ECO:0000256" key="4">
    <source>
        <dbReference type="ARBA" id="ARBA00022692"/>
    </source>
</evidence>
<keyword evidence="8" id="KW-0732">Signal</keyword>
<dbReference type="Pfam" id="PF07715">
    <property type="entry name" value="Plug"/>
    <property type="match status" value="1"/>
</dbReference>
<evidence type="ECO:0000256" key="7">
    <source>
        <dbReference type="PROSITE-ProRule" id="PRU01360"/>
    </source>
</evidence>
<keyword evidence="11" id="KW-1185">Reference proteome</keyword>
<dbReference type="Gene3D" id="2.40.170.20">
    <property type="entry name" value="TonB-dependent receptor, beta-barrel domain"/>
    <property type="match status" value="1"/>
</dbReference>
<dbReference type="RefSeq" id="WP_131330509.1">
    <property type="nucleotide sequence ID" value="NZ_CP044016.1"/>
</dbReference>
<dbReference type="InterPro" id="IPR023996">
    <property type="entry name" value="TonB-dep_OMP_SusC/RagA"/>
</dbReference>
<keyword evidence="5 7" id="KW-0472">Membrane</keyword>
<dbReference type="SUPFAM" id="SSF49464">
    <property type="entry name" value="Carboxypeptidase regulatory domain-like"/>
    <property type="match status" value="1"/>
</dbReference>
<evidence type="ECO:0000256" key="2">
    <source>
        <dbReference type="ARBA" id="ARBA00022448"/>
    </source>
</evidence>
<dbReference type="NCBIfam" id="TIGR04056">
    <property type="entry name" value="OMP_RagA_SusC"/>
    <property type="match status" value="1"/>
</dbReference>
<feature type="signal peptide" evidence="8">
    <location>
        <begin position="1"/>
        <end position="23"/>
    </location>
</feature>
<dbReference type="Pfam" id="PF13715">
    <property type="entry name" value="CarbopepD_reg_2"/>
    <property type="match status" value="1"/>
</dbReference>
<dbReference type="SUPFAM" id="SSF56935">
    <property type="entry name" value="Porins"/>
    <property type="match status" value="1"/>
</dbReference>
<dbReference type="AlphaFoldDB" id="A0A5P2G183"/>
<dbReference type="Gene3D" id="2.170.130.10">
    <property type="entry name" value="TonB-dependent receptor, plug domain"/>
    <property type="match status" value="1"/>
</dbReference>
<dbReference type="InterPro" id="IPR023997">
    <property type="entry name" value="TonB-dep_OMP_SusC/RagA_CS"/>
</dbReference>
<dbReference type="NCBIfam" id="TIGR04057">
    <property type="entry name" value="SusC_RagA_signa"/>
    <property type="match status" value="1"/>
</dbReference>
<dbReference type="Proteomes" id="UP000292424">
    <property type="component" value="Chromosome"/>
</dbReference>
<sequence length="1114" mass="122006">MWIKNCRWLLMLMAMFMMVCGYAQQIKTVTGSVSDEKGTPVEGVSIRVTNGKALGMTDTKGSFSVKIGTTVSSLTFSSVGYAEQKVAVSGDFLKVTMLTKSDSAEEVVVTTSFGIKKQARSLGYAVSTVSAKDLTESGATNIGSALYGKAAGVKIVQAPGGASSAVSVQVRGVSSIGLNTQPLYVVDGVPIRLYNDLQGNLGTNANNGGFWSQPRVQSNGVLDINPEDIASLTILKGASASALYGSEAANGVVVITTKKGSSSRGLGVDFNEVLNTEKVAYGPDYQNEYGPGQSAFSMLNNNVTIDGETYDPTTGFFTNNTTGAQHPYYNTYSQFGPKFDGRDVTYWDGTTRKYSANKNNYMDFFQSGYNSNANIAVSNASDKGSYRFSYTRMDYKGIMPGSKLNKNNFNFNGTLKLSDRVSLDVVSSFNNNYTHNRPYMLGQIFGSYSGFFSRMDDMNTFKNLYKTSDGYKYVGYTTNPQYDESEVFKYATNATNILDYYWNAYSNSYDEHQNRFINSVTLNVAFSDHLRFRGRVGGDFTSFNSEEKDANTIPNSLGNSGTYAITTNTYNIFYGDGTLTYNNKIGNDLDFTIMGGASGRKQIYKSLYSTTNTGLGTEDWYSLNNSLSAVTSSTNNGNQLDIASFGTIDLNYKGLIYLEGTGRYEATSTLPSNANNYFYPSVNGSFILSDAVKLPKFFNYAKIRASYGLVGNHPNIYQANVAYTQNTLNYNSSNVLYQYMVGSTFGNNNIKSEKKREAEFGLETRVLNNKLGIDLSFYTNKVSNQILTISVPSSSGALAYLANAGDLANYGYEAALNYSAITTRNFSWTTRFNFAINKNKLTSLPNGQTNLINNSFDGGYAIIRSSVNDALGNIYVHPKATDGNGNAIIDDNGYYTVNTSDYQKVGNIMPKMVGGFSNSFKYKGFGLDFTIDYRLGGNMISIPTYYQMGAGMYKSTLQYRDAAHGGIAYNVESSTTGYTNVANDNGTYHDGLILKGVTSSGATNTKVISAEQYYSNTYNWETAGLYENAVFKNSYIKFRELTFSYNLPKTFTQKIHFQNLQFALIGRNLFYIWKTLPHGIDPEAGVGSSWMSQGVDIGAAAPTRSYGISLRASF</sequence>
<dbReference type="KEGG" id="arac:E0W69_013140"/>
<feature type="chain" id="PRO_5024351389" evidence="8">
    <location>
        <begin position="24"/>
        <end position="1114"/>
    </location>
</feature>
<dbReference type="InterPro" id="IPR008969">
    <property type="entry name" value="CarboxyPept-like_regulatory"/>
</dbReference>
<name>A0A5P2G183_9BACT</name>
<proteinExistence type="inferred from homology"/>
<dbReference type="PROSITE" id="PS52016">
    <property type="entry name" value="TONB_DEPENDENT_REC_3"/>
    <property type="match status" value="1"/>
</dbReference>
<evidence type="ECO:0000256" key="8">
    <source>
        <dbReference type="SAM" id="SignalP"/>
    </source>
</evidence>
<reference evidence="10 11" key="1">
    <citation type="submission" date="2019-09" db="EMBL/GenBank/DDBJ databases">
        <title>Complete genome sequence of Arachidicoccus sp. B3-10 isolated from apple orchard soil.</title>
        <authorList>
            <person name="Kim H.S."/>
            <person name="Han K.-I."/>
            <person name="Suh M.K."/>
            <person name="Lee K.C."/>
            <person name="Eom M.K."/>
            <person name="Kim J.-S."/>
            <person name="Kang S.W."/>
            <person name="Sin Y."/>
            <person name="Lee J.-S."/>
        </authorList>
    </citation>
    <scope>NUCLEOTIDE SEQUENCE [LARGE SCALE GENOMIC DNA]</scope>
    <source>
        <strain evidence="10 11">B3-10</strain>
    </source>
</reference>
<dbReference type="OrthoDB" id="9768177at2"/>
<evidence type="ECO:0000256" key="5">
    <source>
        <dbReference type="ARBA" id="ARBA00023136"/>
    </source>
</evidence>
<evidence type="ECO:0000313" key="10">
    <source>
        <dbReference type="EMBL" id="QES89566.1"/>
    </source>
</evidence>
<keyword evidence="2 7" id="KW-0813">Transport</keyword>
<evidence type="ECO:0000313" key="11">
    <source>
        <dbReference type="Proteomes" id="UP000292424"/>
    </source>
</evidence>
<keyword evidence="3 7" id="KW-1134">Transmembrane beta strand</keyword>
<dbReference type="InterPro" id="IPR039426">
    <property type="entry name" value="TonB-dep_rcpt-like"/>
</dbReference>
<dbReference type="Gene3D" id="2.60.40.1120">
    <property type="entry name" value="Carboxypeptidase-like, regulatory domain"/>
    <property type="match status" value="1"/>
</dbReference>
<dbReference type="EMBL" id="CP044016">
    <property type="protein sequence ID" value="QES89566.1"/>
    <property type="molecule type" value="Genomic_DNA"/>
</dbReference>
<dbReference type="InterPro" id="IPR037066">
    <property type="entry name" value="Plug_dom_sf"/>
</dbReference>
<dbReference type="InterPro" id="IPR012910">
    <property type="entry name" value="Plug_dom"/>
</dbReference>
<feature type="domain" description="TonB-dependent receptor plug" evidence="9">
    <location>
        <begin position="120"/>
        <end position="252"/>
    </location>
</feature>
<evidence type="ECO:0000259" key="9">
    <source>
        <dbReference type="Pfam" id="PF07715"/>
    </source>
</evidence>